<evidence type="ECO:0000256" key="1">
    <source>
        <dbReference type="ARBA" id="ARBA00011073"/>
    </source>
</evidence>
<dbReference type="Proteomes" id="UP000622890">
    <property type="component" value="Unassembled WGS sequence"/>
</dbReference>
<keyword evidence="2 5" id="KW-0645">Protease</keyword>
<dbReference type="InterPro" id="IPR023827">
    <property type="entry name" value="Peptidase_S8_Asp-AS"/>
</dbReference>
<evidence type="ECO:0000313" key="9">
    <source>
        <dbReference type="EMBL" id="MBK4735135.1"/>
    </source>
</evidence>
<dbReference type="InterPro" id="IPR050131">
    <property type="entry name" value="Peptidase_S8_subtilisin-like"/>
</dbReference>
<keyword evidence="10" id="KW-1185">Reference proteome</keyword>
<comment type="caution">
    <text evidence="9">The sequence shown here is derived from an EMBL/GenBank/DDBJ whole genome shotgun (WGS) entry which is preliminary data.</text>
</comment>
<sequence>MNYWYAARARTVVLSRISLCIVALLGLQAPAFAANAISSQQSAAHGQNDAAGDFATNRLLVVPRAGLSDQNLTKLLSPLNARSRRMGKSSLHVVEVPPGSATAIAARLKNHPQIKLVELDRRLPHAFMPNDPVSPNGGAWHLNKIGATTAWDSTMGAGVTIAILDSGVNAWHPDLAANMVSGYNAVDYNSNTDDTCGHGTAVAGTAAAVINNGQGTPGIAGQSRIMPVKVAAYDSSYNDCYAYYSTVTNGIVWAADHGARIANVSYSGVAGSTGIQNAGNYLKSKGGLLFVSAGNMGRDENLPRTSSMVVVSATDNNDNLASWSSYGSFVSISAPGTGIWTTTRDGGYQAWSGTSFSSPLTAGVAALMMSANPSLDSATVESLLYSTAVDLGTPGRDSYFGYGRLNAAAAVQAAVSRLPKPIDKQAPVAAITAPQAYASVSGLVPVDVSATDNVGVVKVELTVNGKLVASDTGAPLAFSWDSAGVPNGMATLVATAYDAAGNSAASAPVAVNVANAVAVAAPAQKWVQCATEDNTCNFSGTHLVRYGANNSYAYQTIASTVSCTNDVFGDPMVGVRKTCEYDANSTPAVSWAQCANEWGVCNFSGTRQVRYGANGSYAYKTATASVSCTNDIFGDPAYGIAKTCEYASNSTTTQTAEVWTWCSSEYNTCSFAGTREVKYGVNGVYTSKIVTGPVACSNAIFGDPVVGAAKECLYSSISR</sequence>
<evidence type="ECO:0000256" key="4">
    <source>
        <dbReference type="ARBA" id="ARBA00022825"/>
    </source>
</evidence>
<dbReference type="PROSITE" id="PS00137">
    <property type="entry name" value="SUBTILASE_HIS"/>
    <property type="match status" value="1"/>
</dbReference>
<dbReference type="PROSITE" id="PS00138">
    <property type="entry name" value="SUBTILASE_SER"/>
    <property type="match status" value="1"/>
</dbReference>
<evidence type="ECO:0000256" key="5">
    <source>
        <dbReference type="PROSITE-ProRule" id="PRU01240"/>
    </source>
</evidence>
<dbReference type="InterPro" id="IPR036852">
    <property type="entry name" value="Peptidase_S8/S53_dom_sf"/>
</dbReference>
<dbReference type="PANTHER" id="PTHR43806">
    <property type="entry name" value="PEPTIDASE S8"/>
    <property type="match status" value="1"/>
</dbReference>
<gene>
    <name evidence="9" type="ORF">JJB74_10985</name>
</gene>
<dbReference type="PROSITE" id="PS51892">
    <property type="entry name" value="SUBTILASE"/>
    <property type="match status" value="1"/>
</dbReference>
<evidence type="ECO:0000313" key="10">
    <source>
        <dbReference type="Proteomes" id="UP000622890"/>
    </source>
</evidence>
<dbReference type="GO" id="GO:0006508">
    <property type="term" value="P:proteolysis"/>
    <property type="evidence" value="ECO:0007669"/>
    <property type="project" value="UniProtKB-KW"/>
</dbReference>
<dbReference type="InterPro" id="IPR015500">
    <property type="entry name" value="Peptidase_S8_subtilisin-rel"/>
</dbReference>
<dbReference type="RefSeq" id="WP_200591888.1">
    <property type="nucleotide sequence ID" value="NZ_JAEPBG010000003.1"/>
</dbReference>
<feature type="active site" description="Charge relay system" evidence="5">
    <location>
        <position position="165"/>
    </location>
</feature>
<evidence type="ECO:0000256" key="2">
    <source>
        <dbReference type="ARBA" id="ARBA00022670"/>
    </source>
</evidence>
<dbReference type="PRINTS" id="PR00723">
    <property type="entry name" value="SUBTILISIN"/>
</dbReference>
<dbReference type="Pfam" id="PF17957">
    <property type="entry name" value="Big_7"/>
    <property type="match status" value="1"/>
</dbReference>
<dbReference type="InterPro" id="IPR022398">
    <property type="entry name" value="Peptidase_S8_His-AS"/>
</dbReference>
<evidence type="ECO:0000256" key="6">
    <source>
        <dbReference type="RuleBase" id="RU003355"/>
    </source>
</evidence>
<dbReference type="EMBL" id="JAEPBG010000003">
    <property type="protein sequence ID" value="MBK4735135.1"/>
    <property type="molecule type" value="Genomic_DNA"/>
</dbReference>
<feature type="chain" id="PRO_5036928744" evidence="7">
    <location>
        <begin position="34"/>
        <end position="719"/>
    </location>
</feature>
<keyword evidence="7" id="KW-0732">Signal</keyword>
<keyword evidence="4 5" id="KW-0720">Serine protease</keyword>
<dbReference type="SUPFAM" id="SSF52743">
    <property type="entry name" value="Subtilisin-like"/>
    <property type="match status" value="1"/>
</dbReference>
<evidence type="ECO:0000259" key="8">
    <source>
        <dbReference type="Pfam" id="PF00082"/>
    </source>
</evidence>
<comment type="similarity">
    <text evidence="1 5 6">Belongs to the peptidase S8 family.</text>
</comment>
<proteinExistence type="inferred from homology"/>
<feature type="active site" description="Charge relay system" evidence="5">
    <location>
        <position position="355"/>
    </location>
</feature>
<feature type="domain" description="Peptidase S8/S53" evidence="8">
    <location>
        <begin position="156"/>
        <end position="403"/>
    </location>
</feature>
<dbReference type="InterPro" id="IPR000209">
    <property type="entry name" value="Peptidase_S8/S53_dom"/>
</dbReference>
<dbReference type="InterPro" id="IPR023828">
    <property type="entry name" value="Peptidase_S8_Ser-AS"/>
</dbReference>
<dbReference type="InterPro" id="IPR013783">
    <property type="entry name" value="Ig-like_fold"/>
</dbReference>
<keyword evidence="3 5" id="KW-0378">Hydrolase</keyword>
<dbReference type="GO" id="GO:0004252">
    <property type="term" value="F:serine-type endopeptidase activity"/>
    <property type="evidence" value="ECO:0007669"/>
    <property type="project" value="UniProtKB-UniRule"/>
</dbReference>
<dbReference type="PANTHER" id="PTHR43806:SF11">
    <property type="entry name" value="CEREVISIN-RELATED"/>
    <property type="match status" value="1"/>
</dbReference>
<name>A0A934SRA4_9BURK</name>
<protein>
    <submittedName>
        <fullName evidence="9">S8 family serine peptidase</fullName>
    </submittedName>
</protein>
<dbReference type="Gene3D" id="3.40.50.200">
    <property type="entry name" value="Peptidase S8/S53 domain"/>
    <property type="match status" value="1"/>
</dbReference>
<feature type="active site" description="Charge relay system" evidence="5">
    <location>
        <position position="198"/>
    </location>
</feature>
<organism evidence="9 10">
    <name type="scientific">Noviherbaspirillum pedocola</name>
    <dbReference type="NCBI Taxonomy" id="2801341"/>
    <lineage>
        <taxon>Bacteria</taxon>
        <taxon>Pseudomonadati</taxon>
        <taxon>Pseudomonadota</taxon>
        <taxon>Betaproteobacteria</taxon>
        <taxon>Burkholderiales</taxon>
        <taxon>Oxalobacteraceae</taxon>
        <taxon>Noviherbaspirillum</taxon>
    </lineage>
</organism>
<reference evidence="9" key="1">
    <citation type="submission" date="2021-01" db="EMBL/GenBank/DDBJ databases">
        <title>Genome sequence of strain Noviherbaspirillum sp. DKR-6.</title>
        <authorList>
            <person name="Chaudhary D.K."/>
        </authorList>
    </citation>
    <scope>NUCLEOTIDE SEQUENCE</scope>
    <source>
        <strain evidence="9">DKR-6</strain>
    </source>
</reference>
<evidence type="ECO:0000256" key="3">
    <source>
        <dbReference type="ARBA" id="ARBA00022801"/>
    </source>
</evidence>
<accession>A0A934SRA4</accession>
<dbReference type="AlphaFoldDB" id="A0A934SRA4"/>
<dbReference type="Gene3D" id="2.60.40.10">
    <property type="entry name" value="Immunoglobulins"/>
    <property type="match status" value="1"/>
</dbReference>
<dbReference type="PROSITE" id="PS00136">
    <property type="entry name" value="SUBTILASE_ASP"/>
    <property type="match status" value="1"/>
</dbReference>
<feature type="signal peptide" evidence="7">
    <location>
        <begin position="1"/>
        <end position="33"/>
    </location>
</feature>
<dbReference type="Pfam" id="PF00082">
    <property type="entry name" value="Peptidase_S8"/>
    <property type="match status" value="1"/>
</dbReference>
<evidence type="ECO:0000256" key="7">
    <source>
        <dbReference type="SAM" id="SignalP"/>
    </source>
</evidence>